<name>A0A540VCE1_9CHLR</name>
<gene>
    <name evidence="1" type="ORF">FKZ61_19700</name>
</gene>
<organism evidence="1 2">
    <name type="scientific">Litorilinea aerophila</name>
    <dbReference type="NCBI Taxonomy" id="1204385"/>
    <lineage>
        <taxon>Bacteria</taxon>
        <taxon>Bacillati</taxon>
        <taxon>Chloroflexota</taxon>
        <taxon>Caldilineae</taxon>
        <taxon>Caldilineales</taxon>
        <taxon>Caldilineaceae</taxon>
        <taxon>Litorilinea</taxon>
    </lineage>
</organism>
<evidence type="ECO:0008006" key="3">
    <source>
        <dbReference type="Google" id="ProtNLM"/>
    </source>
</evidence>
<dbReference type="Proteomes" id="UP000317371">
    <property type="component" value="Unassembled WGS sequence"/>
</dbReference>
<protein>
    <recommendedName>
        <fullName evidence="3">NIPSNAP domain-containing protein</fullName>
    </recommendedName>
</protein>
<reference evidence="1 2" key="1">
    <citation type="submission" date="2019-06" db="EMBL/GenBank/DDBJ databases">
        <title>Genome sequence of Litorilinea aerophila BAA-2444.</title>
        <authorList>
            <person name="Maclea K.S."/>
            <person name="Maurais E.G."/>
            <person name="Iannazzi L.C."/>
        </authorList>
    </citation>
    <scope>NUCLEOTIDE SEQUENCE [LARGE SCALE GENOMIC DNA]</scope>
    <source>
        <strain evidence="1 2">ATCC BAA-2444</strain>
    </source>
</reference>
<evidence type="ECO:0000313" key="1">
    <source>
        <dbReference type="EMBL" id="TQE93743.1"/>
    </source>
</evidence>
<dbReference type="EMBL" id="VIGC01000033">
    <property type="protein sequence ID" value="TQE93743.1"/>
    <property type="molecule type" value="Genomic_DNA"/>
</dbReference>
<accession>A0A540VCE1</accession>
<comment type="caution">
    <text evidence="1">The sequence shown here is derived from an EMBL/GenBank/DDBJ whole genome shotgun (WGS) entry which is preliminary data.</text>
</comment>
<evidence type="ECO:0000313" key="2">
    <source>
        <dbReference type="Proteomes" id="UP000317371"/>
    </source>
</evidence>
<dbReference type="AlphaFoldDB" id="A0A540VCE1"/>
<proteinExistence type="predicted"/>
<sequence>MFKVLISYDMQEGKEQACQEYLVNKLAPGLARLGFRVSDVWYTVWGNSPQITSGGEVEDLEQVRTIFLSPDWQSLAEGMAELTRNFQVRVVKAQN</sequence>
<keyword evidence="2" id="KW-1185">Reference proteome</keyword>
<dbReference type="OrthoDB" id="161523at2"/>
<dbReference type="RefSeq" id="WP_141611883.1">
    <property type="nucleotide sequence ID" value="NZ_VIGC02000033.1"/>
</dbReference>
<dbReference type="InParanoid" id="A0A540VCE1"/>